<dbReference type="Gene3D" id="3.80.10.10">
    <property type="entry name" value="Ribonuclease Inhibitor"/>
    <property type="match status" value="1"/>
</dbReference>
<comment type="caution">
    <text evidence="1">The sequence shown here is derived from an EMBL/GenBank/DDBJ whole genome shotgun (WGS) entry which is preliminary data.</text>
</comment>
<proteinExistence type="predicted"/>
<dbReference type="Proteomes" id="UP000828390">
    <property type="component" value="Unassembled WGS sequence"/>
</dbReference>
<organism evidence="1 2">
    <name type="scientific">Dreissena polymorpha</name>
    <name type="common">Zebra mussel</name>
    <name type="synonym">Mytilus polymorpha</name>
    <dbReference type="NCBI Taxonomy" id="45954"/>
    <lineage>
        <taxon>Eukaryota</taxon>
        <taxon>Metazoa</taxon>
        <taxon>Spiralia</taxon>
        <taxon>Lophotrochozoa</taxon>
        <taxon>Mollusca</taxon>
        <taxon>Bivalvia</taxon>
        <taxon>Autobranchia</taxon>
        <taxon>Heteroconchia</taxon>
        <taxon>Euheterodonta</taxon>
        <taxon>Imparidentia</taxon>
        <taxon>Neoheterodontei</taxon>
        <taxon>Myida</taxon>
        <taxon>Dreissenoidea</taxon>
        <taxon>Dreissenidae</taxon>
        <taxon>Dreissena</taxon>
    </lineage>
</organism>
<sequence length="400" mass="44864">MQRLDSLLGSPLTSYQQLIYPSLMMIHYSPDRLQAITGWQYMSILSCTSDGMQENNAESLSRTLKSLTQLEQLNIEVDYESPALWEALYGLHIKRLGLCITRKDIPEDHVDSLSKTLKSLKDLDEIIIITDEGRPALWDALNGLNIKSLLLDGKENGLNKNHGKSLSESLTSLTQLKYLGILMFHYNSRYLWDALYGMNIVSLSLMCVWDDFRLIGEKSLSETLKSLSHLEDLIIEENDVSSGLLKALNGINIKLLSLKGVDKGFSVNHVQSMSETLTSLTHLYKICIALSNEGPCLWESLYGLNIKSLILRSERTVLTVKKVESFSASLKSLNQLDKITIEMNTDSPGLWEALCGIHIKRLYLTGCSGGLEVNHAESMSQSLASFTQLESLWIEVSIRL</sequence>
<evidence type="ECO:0000313" key="1">
    <source>
        <dbReference type="EMBL" id="KAH3854506.1"/>
    </source>
</evidence>
<dbReference type="EMBL" id="JAIWYP010000003">
    <property type="protein sequence ID" value="KAH3854506.1"/>
    <property type="molecule type" value="Genomic_DNA"/>
</dbReference>
<keyword evidence="2" id="KW-1185">Reference proteome</keyword>
<reference evidence="1" key="2">
    <citation type="submission" date="2020-11" db="EMBL/GenBank/DDBJ databases">
        <authorList>
            <person name="McCartney M.A."/>
            <person name="Auch B."/>
            <person name="Kono T."/>
            <person name="Mallez S."/>
            <person name="Becker A."/>
            <person name="Gohl D.M."/>
            <person name="Silverstein K.A.T."/>
            <person name="Koren S."/>
            <person name="Bechman K.B."/>
            <person name="Herman A."/>
            <person name="Abrahante J.E."/>
            <person name="Garbe J."/>
        </authorList>
    </citation>
    <scope>NUCLEOTIDE SEQUENCE</scope>
    <source>
        <strain evidence="1">Duluth1</strain>
        <tissue evidence="1">Whole animal</tissue>
    </source>
</reference>
<protein>
    <submittedName>
        <fullName evidence="1">Uncharacterized protein</fullName>
    </submittedName>
</protein>
<dbReference type="SUPFAM" id="SSF52047">
    <property type="entry name" value="RNI-like"/>
    <property type="match status" value="1"/>
</dbReference>
<gene>
    <name evidence="1" type="ORF">DPMN_097049</name>
</gene>
<name>A0A9D4R479_DREPO</name>
<reference evidence="1" key="1">
    <citation type="journal article" date="2019" name="bioRxiv">
        <title>The Genome of the Zebra Mussel, Dreissena polymorpha: A Resource for Invasive Species Research.</title>
        <authorList>
            <person name="McCartney M.A."/>
            <person name="Auch B."/>
            <person name="Kono T."/>
            <person name="Mallez S."/>
            <person name="Zhang Y."/>
            <person name="Obille A."/>
            <person name="Becker A."/>
            <person name="Abrahante J.E."/>
            <person name="Garbe J."/>
            <person name="Badalamenti J.P."/>
            <person name="Herman A."/>
            <person name="Mangelson H."/>
            <person name="Liachko I."/>
            <person name="Sullivan S."/>
            <person name="Sone E.D."/>
            <person name="Koren S."/>
            <person name="Silverstein K.A.T."/>
            <person name="Beckman K.B."/>
            <person name="Gohl D.M."/>
        </authorList>
    </citation>
    <scope>NUCLEOTIDE SEQUENCE</scope>
    <source>
        <strain evidence="1">Duluth1</strain>
        <tissue evidence="1">Whole animal</tissue>
    </source>
</reference>
<evidence type="ECO:0000313" key="2">
    <source>
        <dbReference type="Proteomes" id="UP000828390"/>
    </source>
</evidence>
<dbReference type="InterPro" id="IPR032675">
    <property type="entry name" value="LRR_dom_sf"/>
</dbReference>
<dbReference type="AlphaFoldDB" id="A0A9D4R479"/>
<accession>A0A9D4R479</accession>